<dbReference type="EMBL" id="JBHDIY010000002">
    <property type="protein sequence ID" value="MFL4470387.1"/>
    <property type="molecule type" value="Genomic_DNA"/>
</dbReference>
<organism evidence="3 4">
    <name type="scientific">Tateyamaria armeniaca</name>
    <dbReference type="NCBI Taxonomy" id="2518930"/>
    <lineage>
        <taxon>Bacteria</taxon>
        <taxon>Pseudomonadati</taxon>
        <taxon>Pseudomonadota</taxon>
        <taxon>Alphaproteobacteria</taxon>
        <taxon>Rhodobacterales</taxon>
        <taxon>Roseobacteraceae</taxon>
        <taxon>Tateyamaria</taxon>
    </lineage>
</organism>
<dbReference type="Pfam" id="PF09832">
    <property type="entry name" value="DUF2059"/>
    <property type="match status" value="1"/>
</dbReference>
<dbReference type="InterPro" id="IPR018637">
    <property type="entry name" value="DUF2059"/>
</dbReference>
<evidence type="ECO:0000313" key="3">
    <source>
        <dbReference type="EMBL" id="MFL4470387.1"/>
    </source>
</evidence>
<dbReference type="RefSeq" id="WP_407592244.1">
    <property type="nucleotide sequence ID" value="NZ_JBHDIY010000002.1"/>
</dbReference>
<keyword evidence="1" id="KW-0732">Signal</keyword>
<evidence type="ECO:0000259" key="2">
    <source>
        <dbReference type="Pfam" id="PF09832"/>
    </source>
</evidence>
<protein>
    <submittedName>
        <fullName evidence="3">DUF2059 domain-containing protein</fullName>
    </submittedName>
</protein>
<comment type="caution">
    <text evidence="3">The sequence shown here is derived from an EMBL/GenBank/DDBJ whole genome shotgun (WGS) entry which is preliminary data.</text>
</comment>
<keyword evidence="4" id="KW-1185">Reference proteome</keyword>
<name>A0ABW8UTZ1_9RHOB</name>
<feature type="chain" id="PRO_5046560170" evidence="1">
    <location>
        <begin position="19"/>
        <end position="151"/>
    </location>
</feature>
<evidence type="ECO:0000313" key="4">
    <source>
        <dbReference type="Proteomes" id="UP001627408"/>
    </source>
</evidence>
<feature type="domain" description="DUF2059" evidence="2">
    <location>
        <begin position="85"/>
        <end position="131"/>
    </location>
</feature>
<dbReference type="Proteomes" id="UP001627408">
    <property type="component" value="Unassembled WGS sequence"/>
</dbReference>
<gene>
    <name evidence="3" type="ORF">ACERZ8_11050</name>
</gene>
<reference evidence="3 4" key="1">
    <citation type="submission" date="2024-08" db="EMBL/GenBank/DDBJ databases">
        <title>Tateyamaria sp. nov., isolated from marine algae.</title>
        <authorList>
            <person name="Choi B.J."/>
            <person name="Kim J.M."/>
            <person name="Lee J.K."/>
            <person name="Choi D.G."/>
            <person name="Bayburt H."/>
            <person name="Baek J.H."/>
            <person name="Han D.M."/>
            <person name="Jeon C.O."/>
        </authorList>
    </citation>
    <scope>NUCLEOTIDE SEQUENCE [LARGE SCALE GENOMIC DNA]</scope>
    <source>
        <strain evidence="3 4">KMU-156</strain>
    </source>
</reference>
<accession>A0ABW8UTZ1</accession>
<evidence type="ECO:0000256" key="1">
    <source>
        <dbReference type="SAM" id="SignalP"/>
    </source>
</evidence>
<sequence length="151" mass="16285">MKKLVLLCVLALSTSAYAQDQSRLEAAKAYVETPVQQKLLNDMFSPAGVMAQMGLMGGQLTLAQQKTVAGIVSEELQSMKPSITTAMVEGMAQSFTLEEIEALTAFYSSPVGASAMSKMTPFMQQTLTSLGPEFQAMQARLIPRIKAELSK</sequence>
<feature type="signal peptide" evidence="1">
    <location>
        <begin position="1"/>
        <end position="18"/>
    </location>
</feature>
<proteinExistence type="predicted"/>